<organism evidence="1 2">
    <name type="scientific">Shewanella psychropiezotolerans</name>
    <dbReference type="NCBI Taxonomy" id="2593655"/>
    <lineage>
        <taxon>Bacteria</taxon>
        <taxon>Pseudomonadati</taxon>
        <taxon>Pseudomonadota</taxon>
        <taxon>Gammaproteobacteria</taxon>
        <taxon>Alteromonadales</taxon>
        <taxon>Shewanellaceae</taxon>
        <taxon>Shewanella</taxon>
    </lineage>
</organism>
<reference evidence="1 2" key="1">
    <citation type="submission" date="2019-07" db="EMBL/GenBank/DDBJ databases">
        <title>Shewanella sp. YLB-06 whole genomic sequence.</title>
        <authorList>
            <person name="Yu L."/>
        </authorList>
    </citation>
    <scope>NUCLEOTIDE SEQUENCE [LARGE SCALE GENOMIC DNA]</scope>
    <source>
        <strain evidence="1 2">YLB-06</strain>
    </source>
</reference>
<dbReference type="Pfam" id="PF05990">
    <property type="entry name" value="DUF900"/>
    <property type="match status" value="1"/>
</dbReference>
<dbReference type="Proteomes" id="UP000315947">
    <property type="component" value="Chromosome"/>
</dbReference>
<dbReference type="InterPro" id="IPR029058">
    <property type="entry name" value="AB_hydrolase_fold"/>
</dbReference>
<dbReference type="SUPFAM" id="SSF53474">
    <property type="entry name" value="alpha/beta-Hydrolases"/>
    <property type="match status" value="1"/>
</dbReference>
<keyword evidence="2" id="KW-1185">Reference proteome</keyword>
<dbReference type="InterPro" id="IPR010297">
    <property type="entry name" value="DUF900_hydrolase"/>
</dbReference>
<protein>
    <submittedName>
        <fullName evidence="1">Alpha/beta hydrolase</fullName>
    </submittedName>
</protein>
<evidence type="ECO:0000313" key="1">
    <source>
        <dbReference type="EMBL" id="QDO82385.1"/>
    </source>
</evidence>
<dbReference type="EMBL" id="CP041614">
    <property type="protein sequence ID" value="QDO82385.1"/>
    <property type="molecule type" value="Genomic_DNA"/>
</dbReference>
<accession>A0ABX5WTG4</accession>
<sequence length="143" mass="16523">MIYVFSNRNIENNNWLGDGFNSDGSDNIRVAKVGSDGMLNFYEEREDEKPPSLQVIEEVEATDKPCCIFIHGFNQDLEKNLRKCKEIESYGVNVIAFSWPSNPGPQRWWGKLKEYRSAQKNARRSTIALERFLISFLITIAQQ</sequence>
<evidence type="ECO:0000313" key="2">
    <source>
        <dbReference type="Proteomes" id="UP000315947"/>
    </source>
</evidence>
<dbReference type="RefSeq" id="WP_144044774.1">
    <property type="nucleotide sequence ID" value="NZ_CP041614.1"/>
</dbReference>
<proteinExistence type="predicted"/>
<name>A0ABX5WTG4_9GAMM</name>
<dbReference type="GO" id="GO:0016787">
    <property type="term" value="F:hydrolase activity"/>
    <property type="evidence" value="ECO:0007669"/>
    <property type="project" value="UniProtKB-KW"/>
</dbReference>
<keyword evidence="1" id="KW-0378">Hydrolase</keyword>
<gene>
    <name evidence="1" type="ORF">FM037_02930</name>
</gene>